<accession>T1JCT8</accession>
<dbReference type="Proteomes" id="UP000014500">
    <property type="component" value="Unassembled WGS sequence"/>
</dbReference>
<evidence type="ECO:0000313" key="1">
    <source>
        <dbReference type="EnsemblMetazoa" id="SMAR011608-PA"/>
    </source>
</evidence>
<dbReference type="HOGENOM" id="CLU_2111932_0_0_1"/>
<keyword evidence="2" id="KW-1185">Reference proteome</keyword>
<sequence>MTRDLLHHKLKSIGSNTIMDEVTAPHVDVTIEPATIEKDFLHILQQIRPLWDKNNVVFEASEKKFQELLQPLDCAPTIAATFANGFCYHYYDGVILDHTMPKQEPIWREQHNLLR</sequence>
<dbReference type="EMBL" id="JH432078">
    <property type="status" value="NOT_ANNOTATED_CDS"/>
    <property type="molecule type" value="Genomic_DNA"/>
</dbReference>
<reference evidence="2" key="1">
    <citation type="submission" date="2011-05" db="EMBL/GenBank/DDBJ databases">
        <authorList>
            <person name="Richards S.R."/>
            <person name="Qu J."/>
            <person name="Jiang H."/>
            <person name="Jhangiani S.N."/>
            <person name="Agravi P."/>
            <person name="Goodspeed R."/>
            <person name="Gross S."/>
            <person name="Mandapat C."/>
            <person name="Jackson L."/>
            <person name="Mathew T."/>
            <person name="Pu L."/>
            <person name="Thornton R."/>
            <person name="Saada N."/>
            <person name="Wilczek-Boney K.B."/>
            <person name="Lee S."/>
            <person name="Kovar C."/>
            <person name="Wu Y."/>
            <person name="Scherer S.E."/>
            <person name="Worley K.C."/>
            <person name="Muzny D.M."/>
            <person name="Gibbs R."/>
        </authorList>
    </citation>
    <scope>NUCLEOTIDE SEQUENCE</scope>
    <source>
        <strain evidence="2">Brora</strain>
    </source>
</reference>
<name>T1JCT8_STRMM</name>
<dbReference type="PhylomeDB" id="T1JCT8"/>
<organism evidence="1 2">
    <name type="scientific">Strigamia maritima</name>
    <name type="common">European centipede</name>
    <name type="synonym">Geophilus maritimus</name>
    <dbReference type="NCBI Taxonomy" id="126957"/>
    <lineage>
        <taxon>Eukaryota</taxon>
        <taxon>Metazoa</taxon>
        <taxon>Ecdysozoa</taxon>
        <taxon>Arthropoda</taxon>
        <taxon>Myriapoda</taxon>
        <taxon>Chilopoda</taxon>
        <taxon>Pleurostigmophora</taxon>
        <taxon>Geophilomorpha</taxon>
        <taxon>Linotaeniidae</taxon>
        <taxon>Strigamia</taxon>
    </lineage>
</organism>
<dbReference type="AlphaFoldDB" id="T1JCT8"/>
<proteinExistence type="predicted"/>
<reference evidence="1" key="2">
    <citation type="submission" date="2015-02" db="UniProtKB">
        <authorList>
            <consortium name="EnsemblMetazoa"/>
        </authorList>
    </citation>
    <scope>IDENTIFICATION</scope>
</reference>
<protein>
    <submittedName>
        <fullName evidence="1">Uncharacterized protein</fullName>
    </submittedName>
</protein>
<evidence type="ECO:0000313" key="2">
    <source>
        <dbReference type="Proteomes" id="UP000014500"/>
    </source>
</evidence>
<dbReference type="EnsemblMetazoa" id="SMAR011608-RA">
    <property type="protein sequence ID" value="SMAR011608-PA"/>
    <property type="gene ID" value="SMAR011608"/>
</dbReference>